<dbReference type="InterPro" id="IPR050250">
    <property type="entry name" value="Macrolide_Exporter_MacB"/>
</dbReference>
<accession>A0ABT9VMH9</accession>
<dbReference type="InterPro" id="IPR003838">
    <property type="entry name" value="ABC3_permease_C"/>
</dbReference>
<proteinExistence type="inferred from homology"/>
<keyword evidence="3 7" id="KW-0812">Transmembrane</keyword>
<organism evidence="10 11">
    <name type="scientific">Aeribacillus alveayuensis</name>
    <dbReference type="NCBI Taxonomy" id="279215"/>
    <lineage>
        <taxon>Bacteria</taxon>
        <taxon>Bacillati</taxon>
        <taxon>Bacillota</taxon>
        <taxon>Bacilli</taxon>
        <taxon>Bacillales</taxon>
        <taxon>Bacillaceae</taxon>
        <taxon>Aeribacillus</taxon>
    </lineage>
</organism>
<keyword evidence="11" id="KW-1185">Reference proteome</keyword>
<dbReference type="PANTHER" id="PTHR30572">
    <property type="entry name" value="MEMBRANE COMPONENT OF TRANSPORTER-RELATED"/>
    <property type="match status" value="1"/>
</dbReference>
<evidence type="ECO:0000313" key="10">
    <source>
        <dbReference type="EMBL" id="MDQ0162181.1"/>
    </source>
</evidence>
<evidence type="ECO:0000256" key="2">
    <source>
        <dbReference type="ARBA" id="ARBA00022475"/>
    </source>
</evidence>
<dbReference type="EMBL" id="JAUSTR010000003">
    <property type="protein sequence ID" value="MDQ0162181.1"/>
    <property type="molecule type" value="Genomic_DNA"/>
</dbReference>
<reference evidence="10 11" key="1">
    <citation type="submission" date="2023-07" db="EMBL/GenBank/DDBJ databases">
        <title>Genomic Encyclopedia of Type Strains, Phase IV (KMG-IV): sequencing the most valuable type-strain genomes for metagenomic binning, comparative biology and taxonomic classification.</title>
        <authorList>
            <person name="Goeker M."/>
        </authorList>
    </citation>
    <scope>NUCLEOTIDE SEQUENCE [LARGE SCALE GENOMIC DNA]</scope>
    <source>
        <strain evidence="10 11">DSM 19092</strain>
    </source>
</reference>
<dbReference type="Pfam" id="PF12704">
    <property type="entry name" value="MacB_PCD"/>
    <property type="match status" value="1"/>
</dbReference>
<name>A0ABT9VMH9_9BACI</name>
<evidence type="ECO:0000256" key="7">
    <source>
        <dbReference type="SAM" id="Phobius"/>
    </source>
</evidence>
<keyword evidence="4 7" id="KW-1133">Transmembrane helix</keyword>
<evidence type="ECO:0000259" key="8">
    <source>
        <dbReference type="Pfam" id="PF02687"/>
    </source>
</evidence>
<feature type="transmembrane region" description="Helical" evidence="7">
    <location>
        <begin position="270"/>
        <end position="298"/>
    </location>
</feature>
<dbReference type="PANTHER" id="PTHR30572:SF4">
    <property type="entry name" value="ABC TRANSPORTER PERMEASE YTRF"/>
    <property type="match status" value="1"/>
</dbReference>
<gene>
    <name evidence="10" type="ORF">J2S06_001257</name>
</gene>
<dbReference type="RefSeq" id="WP_044747085.1">
    <property type="nucleotide sequence ID" value="NZ_JAUSTR010000003.1"/>
</dbReference>
<comment type="similarity">
    <text evidence="6">Belongs to the ABC-4 integral membrane protein family.</text>
</comment>
<dbReference type="Proteomes" id="UP001225646">
    <property type="component" value="Unassembled WGS sequence"/>
</dbReference>
<evidence type="ECO:0000256" key="5">
    <source>
        <dbReference type="ARBA" id="ARBA00023136"/>
    </source>
</evidence>
<feature type="transmembrane region" description="Helical" evidence="7">
    <location>
        <begin position="21"/>
        <end position="42"/>
    </location>
</feature>
<dbReference type="Pfam" id="PF02687">
    <property type="entry name" value="FtsX"/>
    <property type="match status" value="1"/>
</dbReference>
<evidence type="ECO:0000259" key="9">
    <source>
        <dbReference type="Pfam" id="PF12704"/>
    </source>
</evidence>
<evidence type="ECO:0000313" key="11">
    <source>
        <dbReference type="Proteomes" id="UP001225646"/>
    </source>
</evidence>
<feature type="transmembrane region" description="Helical" evidence="7">
    <location>
        <begin position="358"/>
        <end position="380"/>
    </location>
</feature>
<evidence type="ECO:0000256" key="6">
    <source>
        <dbReference type="ARBA" id="ARBA00038076"/>
    </source>
</evidence>
<keyword evidence="2" id="KW-1003">Cell membrane</keyword>
<evidence type="ECO:0000256" key="1">
    <source>
        <dbReference type="ARBA" id="ARBA00004651"/>
    </source>
</evidence>
<dbReference type="InterPro" id="IPR025857">
    <property type="entry name" value="MacB_PCD"/>
</dbReference>
<feature type="domain" description="ABC3 transporter permease C-terminal" evidence="8">
    <location>
        <begin position="277"/>
        <end position="390"/>
    </location>
</feature>
<feature type="transmembrane region" description="Helical" evidence="7">
    <location>
        <begin position="319"/>
        <end position="352"/>
    </location>
</feature>
<comment type="caution">
    <text evidence="10">The sequence shown here is derived from an EMBL/GenBank/DDBJ whole genome shotgun (WGS) entry which is preliminary data.</text>
</comment>
<keyword evidence="5 7" id="KW-0472">Membrane</keyword>
<sequence>MSLIENFRMALSSVMAHKLRSLLTMLGIIIGVASVIVVVAIGQGGEQMLKSQITGAGNTIEVFYQPSEEELKANPNAYMMDPFTQEDIQALKNIPEIKNVVATSSNMYETRYQEETTDTTVFGINAAYPEVNEFHIHKGRTFTEADFLGGRRVGIISHQMSEDFFKDQEPIGEIVWVNGQPIEIIGVLEKATGLFAFGGLEIYLPWNTYRNAFGVNSYNQVTLQAKSADQIQAAGEKAEQILNTMHNTEDSYQVINFEEIAEGIGQVTRIMTLIIGSIAGISLLVGGIGVMNIMLVSVTERTREIGIRKALGATKGQILTQFLIESITLTLIGGIIGILLGAGAATLVSMFAGWPSLISWQVVVGGLLFSMFIGVLFGMLPANKAARLDPIQSLRYE</sequence>
<feature type="domain" description="MacB-like periplasmic core" evidence="9">
    <location>
        <begin position="21"/>
        <end position="240"/>
    </location>
</feature>
<evidence type="ECO:0000256" key="4">
    <source>
        <dbReference type="ARBA" id="ARBA00022989"/>
    </source>
</evidence>
<evidence type="ECO:0000256" key="3">
    <source>
        <dbReference type="ARBA" id="ARBA00022692"/>
    </source>
</evidence>
<protein>
    <submittedName>
        <fullName evidence="10">ABC transport system permease protein</fullName>
    </submittedName>
</protein>
<comment type="subcellular location">
    <subcellularLocation>
        <location evidence="1">Cell membrane</location>
        <topology evidence="1">Multi-pass membrane protein</topology>
    </subcellularLocation>
</comment>